<evidence type="ECO:0000259" key="1">
    <source>
        <dbReference type="Pfam" id="PF00535"/>
    </source>
</evidence>
<dbReference type="Pfam" id="PF00535">
    <property type="entry name" value="Glycos_transf_2"/>
    <property type="match status" value="1"/>
</dbReference>
<accession>A0A1W1CQI5</accession>
<dbReference type="Gene3D" id="3.90.550.10">
    <property type="entry name" value="Spore Coat Polysaccharide Biosynthesis Protein SpsA, Chain A"/>
    <property type="match status" value="1"/>
</dbReference>
<dbReference type="CDD" id="cd02511">
    <property type="entry name" value="Beta4Glucosyltransferase"/>
    <property type="match status" value="1"/>
</dbReference>
<evidence type="ECO:0000313" key="2">
    <source>
        <dbReference type="EMBL" id="SFV67952.1"/>
    </source>
</evidence>
<protein>
    <submittedName>
        <fullName evidence="2">Lipopolysaccharide biosynthesis glycosyltransferase</fullName>
    </submittedName>
</protein>
<dbReference type="SUPFAM" id="SSF53448">
    <property type="entry name" value="Nucleotide-diphospho-sugar transferases"/>
    <property type="match status" value="1"/>
</dbReference>
<dbReference type="EMBL" id="FPHJ01000059">
    <property type="protein sequence ID" value="SFV67952.1"/>
    <property type="molecule type" value="Genomic_DNA"/>
</dbReference>
<sequence length="257" mass="29837">MSTLSVVLIVKNEEKNLADCLETVIDFASEIVVYDTGSSDNTIEIAKKYTKNVIIDTKWEGFGKARQKAQSYAKCDWVLMLDADERISKNLRDSIIEAIIQNQTQNVYSLPRLSICFGKEIRHCGWYPDWVVRLYPRDTCHWNDALVHEKLQHNLTIISLQGDLLHLTYDNIQHYLIKSANYANYWAEEKYKNNQTTTITTGIFHAFFCFIKMYFLKQGFLDGKQGFLLSLLSAHSTFVKYAALWDKTQIHKKTQTK</sequence>
<keyword evidence="2" id="KW-0808">Transferase</keyword>
<organism evidence="2">
    <name type="scientific">hydrothermal vent metagenome</name>
    <dbReference type="NCBI Taxonomy" id="652676"/>
    <lineage>
        <taxon>unclassified sequences</taxon>
        <taxon>metagenomes</taxon>
        <taxon>ecological metagenomes</taxon>
    </lineage>
</organism>
<gene>
    <name evidence="2" type="ORF">MNB_SUP05-5-447</name>
</gene>
<dbReference type="InterPro" id="IPR029044">
    <property type="entry name" value="Nucleotide-diphossugar_trans"/>
</dbReference>
<dbReference type="InterPro" id="IPR001173">
    <property type="entry name" value="Glyco_trans_2-like"/>
</dbReference>
<feature type="domain" description="Glycosyltransferase 2-like" evidence="1">
    <location>
        <begin position="5"/>
        <end position="124"/>
    </location>
</feature>
<dbReference type="AlphaFoldDB" id="A0A1W1CQI5"/>
<dbReference type="PANTHER" id="PTHR43630">
    <property type="entry name" value="POLY-BETA-1,6-N-ACETYL-D-GLUCOSAMINE SYNTHASE"/>
    <property type="match status" value="1"/>
</dbReference>
<dbReference type="GO" id="GO:0016740">
    <property type="term" value="F:transferase activity"/>
    <property type="evidence" value="ECO:0007669"/>
    <property type="project" value="UniProtKB-KW"/>
</dbReference>
<proteinExistence type="predicted"/>
<name>A0A1W1CQI5_9ZZZZ</name>
<dbReference type="PANTHER" id="PTHR43630:SF2">
    <property type="entry name" value="GLYCOSYLTRANSFERASE"/>
    <property type="match status" value="1"/>
</dbReference>
<reference evidence="2" key="1">
    <citation type="submission" date="2016-10" db="EMBL/GenBank/DDBJ databases">
        <authorList>
            <person name="de Groot N.N."/>
        </authorList>
    </citation>
    <scope>NUCLEOTIDE SEQUENCE</scope>
</reference>